<organism evidence="2 3">
    <name type="scientific">Trichuris muris</name>
    <name type="common">Mouse whipworm</name>
    <dbReference type="NCBI Taxonomy" id="70415"/>
    <lineage>
        <taxon>Eukaryota</taxon>
        <taxon>Metazoa</taxon>
        <taxon>Ecdysozoa</taxon>
        <taxon>Nematoda</taxon>
        <taxon>Enoplea</taxon>
        <taxon>Dorylaimia</taxon>
        <taxon>Trichinellida</taxon>
        <taxon>Trichuridae</taxon>
        <taxon>Trichuris</taxon>
    </lineage>
</organism>
<feature type="region of interest" description="Disordered" evidence="1">
    <location>
        <begin position="45"/>
        <end position="68"/>
    </location>
</feature>
<name>A0A5S6QIY3_TRIMR</name>
<proteinExistence type="predicted"/>
<protein>
    <submittedName>
        <fullName evidence="3">Uncharacterized protein</fullName>
    </submittedName>
</protein>
<dbReference type="WBParaSite" id="TMUE_2000007158.1">
    <property type="protein sequence ID" value="TMUE_2000007158.1"/>
    <property type="gene ID" value="WBGene00302624"/>
</dbReference>
<sequence>MESSRERIDGKDGNTVTTANVPHNRIYQERLLAMPNGHVPAQLESSTKLENGLQNDDEQGPEFKKERQKVQWKIPEVVNIAVREVTENEVGVQLKAIQQYAIW</sequence>
<dbReference type="AlphaFoldDB" id="A0A5S6QIY3"/>
<reference evidence="3" key="1">
    <citation type="submission" date="2019-12" db="UniProtKB">
        <authorList>
            <consortium name="WormBaseParasite"/>
        </authorList>
    </citation>
    <scope>IDENTIFICATION</scope>
</reference>
<accession>A0A5S6QIY3</accession>
<dbReference type="Proteomes" id="UP000046395">
    <property type="component" value="Unassembled WGS sequence"/>
</dbReference>
<keyword evidence="2" id="KW-1185">Reference proteome</keyword>
<evidence type="ECO:0000256" key="1">
    <source>
        <dbReference type="SAM" id="MobiDB-lite"/>
    </source>
</evidence>
<evidence type="ECO:0000313" key="2">
    <source>
        <dbReference type="Proteomes" id="UP000046395"/>
    </source>
</evidence>
<evidence type="ECO:0000313" key="3">
    <source>
        <dbReference type="WBParaSite" id="TMUE_2000007158.1"/>
    </source>
</evidence>
<feature type="compositionally biased region" description="Polar residues" evidence="1">
    <location>
        <begin position="45"/>
        <end position="54"/>
    </location>
</feature>